<name>A0A1V2J541_PSEAZ</name>
<organism evidence="2 3">
    <name type="scientific">Pseudomonas azotoformans</name>
    <dbReference type="NCBI Taxonomy" id="47878"/>
    <lineage>
        <taxon>Bacteria</taxon>
        <taxon>Pseudomonadati</taxon>
        <taxon>Pseudomonadota</taxon>
        <taxon>Gammaproteobacteria</taxon>
        <taxon>Pseudomonadales</taxon>
        <taxon>Pseudomonadaceae</taxon>
        <taxon>Pseudomonas</taxon>
    </lineage>
</organism>
<reference evidence="2 3" key="1">
    <citation type="submission" date="2016-10" db="EMBL/GenBank/DDBJ databases">
        <title>Pseudomonas lactis sp. nov. and Pseudomonas paralactis sp. nov., isolated from bovine raw milk.</title>
        <authorList>
            <person name="Von Neubeck M."/>
            <person name="Huptas C."/>
            <person name="Glueck C."/>
            <person name="Krewinkel M."/>
            <person name="Stoeckel M."/>
            <person name="Stressler T."/>
            <person name="Fischer L."/>
            <person name="Hinrichs J."/>
            <person name="Scherer S."/>
            <person name="Wenning M."/>
        </authorList>
    </citation>
    <scope>NUCLEOTIDE SEQUENCE [LARGE SCALE GENOMIC DNA]</scope>
    <source>
        <strain evidence="2 3">DSM 18862</strain>
    </source>
</reference>
<feature type="compositionally biased region" description="Basic and acidic residues" evidence="1">
    <location>
        <begin position="208"/>
        <end position="225"/>
    </location>
</feature>
<dbReference type="AlphaFoldDB" id="A0A1V2J541"/>
<protein>
    <submittedName>
        <fullName evidence="2">Uncharacterized protein</fullName>
    </submittedName>
</protein>
<sequence length="271" mass="30097">MSLPISPAAQQPLYAAPALSSQASNHSENVMKEKPDKTPYLSSLGRNLYDAIAYTDPVTNEFALSTPEKLLKKLVGNWDDESRSPKENQISRLRANEIVRSFDQNGNHKIDGAQTFKNRRAHHGVSELTEPGSELEKLYEYLTSNPKRDSMTIGKTENTPYLSSLDNLHHKIGYTDPLTKKHHVTTINNLIKARVGDWDDVNRSPEDRAASLRDADQLVKSHDRNGNQTIDGAKTPRTLKAFHGVGEMAESGSEFEELLGSLLPLHSTLSA</sequence>
<feature type="region of interest" description="Disordered" evidence="1">
    <location>
        <begin position="208"/>
        <end position="235"/>
    </location>
</feature>
<gene>
    <name evidence="2" type="ORF">BLL37_28740</name>
</gene>
<evidence type="ECO:0000313" key="2">
    <source>
        <dbReference type="EMBL" id="ONH40543.1"/>
    </source>
</evidence>
<dbReference type="RefSeq" id="WP_071496235.1">
    <property type="nucleotide sequence ID" value="NZ_LT629702.1"/>
</dbReference>
<comment type="caution">
    <text evidence="2">The sequence shown here is derived from an EMBL/GenBank/DDBJ whole genome shotgun (WGS) entry which is preliminary data.</text>
</comment>
<accession>A0A1V2J541</accession>
<dbReference type="GeneID" id="57378593"/>
<proteinExistence type="predicted"/>
<keyword evidence="3" id="KW-1185">Reference proteome</keyword>
<evidence type="ECO:0000256" key="1">
    <source>
        <dbReference type="SAM" id="MobiDB-lite"/>
    </source>
</evidence>
<dbReference type="OrthoDB" id="9965019at2"/>
<feature type="region of interest" description="Disordered" evidence="1">
    <location>
        <begin position="16"/>
        <end position="39"/>
    </location>
</feature>
<dbReference type="Proteomes" id="UP000188559">
    <property type="component" value="Unassembled WGS sequence"/>
</dbReference>
<evidence type="ECO:0000313" key="3">
    <source>
        <dbReference type="Proteomes" id="UP000188559"/>
    </source>
</evidence>
<dbReference type="EMBL" id="MNPV01000010">
    <property type="protein sequence ID" value="ONH40543.1"/>
    <property type="molecule type" value="Genomic_DNA"/>
</dbReference>